<dbReference type="HOGENOM" id="CLU_926952_0_0_14"/>
<sequence>MLRKSKESKKVFKTIKMIKKNSVDFENTEVKNVDLTETWDLLEKQKTNNSHKLFKSISLNVSISKIKETLNFENFEWTLKEFCIPFINNKKNKKIYYWSIFIAIISRIFFHGFYLILFAIVSLIVYKLYVFNSFSEEIVRRKMHVSIISAIYGLNFVLSGLYYWGFKKDKTFKRRTIIKTSTTNIFVFGQTKKLVKKCFILSTNDIKTYTKNLKFNKYNKKLFVIYIVWHFHLNLLDTFFFDTETNQSEKNVSKYKNRIIKPLYKEHVLLSIYKFYSIYSTLIHMLISVLIYAGFGYLIYQVFLQNL</sequence>
<reference evidence="2 3" key="1">
    <citation type="journal article" date="2002" name="Nucleic Acids Res.">
        <title>The complete genomic sequence of Mycoplasma penetrans, an intracellular bacterial pathogen in humans.</title>
        <authorList>
            <person name="Sasaki Y."/>
            <person name="Ishikawa J."/>
            <person name="Yamashita A."/>
            <person name="Oshima K."/>
            <person name="Kenri T."/>
            <person name="Furuya K."/>
            <person name="Yoshino C."/>
            <person name="Horino A."/>
            <person name="Shiba T."/>
            <person name="Sasaki T."/>
            <person name="Hattori M."/>
        </authorList>
    </citation>
    <scope>NUCLEOTIDE SEQUENCE [LARGE SCALE GENOMIC DNA]</scope>
    <source>
        <strain evidence="2 3">HF-2</strain>
    </source>
</reference>
<feature type="transmembrane region" description="Helical" evidence="1">
    <location>
        <begin position="95"/>
        <end position="125"/>
    </location>
</feature>
<proteinExistence type="predicted"/>
<keyword evidence="3" id="KW-1185">Reference proteome</keyword>
<gene>
    <name evidence="2" type="ordered locus">MYPE4680</name>
</gene>
<dbReference type="RefSeq" id="WP_011077291.1">
    <property type="nucleotide sequence ID" value="NC_004432.1"/>
</dbReference>
<organism evidence="2 3">
    <name type="scientific">Malacoplasma penetrans (strain HF-2)</name>
    <name type="common">Mycoplasma penetrans</name>
    <dbReference type="NCBI Taxonomy" id="272633"/>
    <lineage>
        <taxon>Bacteria</taxon>
        <taxon>Bacillati</taxon>
        <taxon>Mycoplasmatota</taxon>
        <taxon>Mycoplasmoidales</taxon>
        <taxon>Mycoplasmoidaceae</taxon>
        <taxon>Malacoplasma</taxon>
    </lineage>
</organism>
<dbReference type="KEGG" id="mpe:MYPE4680"/>
<dbReference type="STRING" id="272633.gene:10731583"/>
<evidence type="ECO:0000313" key="2">
    <source>
        <dbReference type="EMBL" id="BAC44257.1"/>
    </source>
</evidence>
<keyword evidence="1" id="KW-0812">Transmembrane</keyword>
<feature type="transmembrane region" description="Helical" evidence="1">
    <location>
        <begin position="278"/>
        <end position="300"/>
    </location>
</feature>
<dbReference type="AlphaFoldDB" id="Q8EVU2"/>
<evidence type="ECO:0000313" key="3">
    <source>
        <dbReference type="Proteomes" id="UP000002522"/>
    </source>
</evidence>
<evidence type="ECO:0000256" key="1">
    <source>
        <dbReference type="SAM" id="Phobius"/>
    </source>
</evidence>
<protein>
    <submittedName>
        <fullName evidence="2">Uncharacterized protein</fullName>
    </submittedName>
</protein>
<accession>Q8EVU2</accession>
<dbReference type="EMBL" id="BA000026">
    <property type="protein sequence ID" value="BAC44257.1"/>
    <property type="molecule type" value="Genomic_DNA"/>
</dbReference>
<name>Q8EVU2_MALP2</name>
<keyword evidence="1" id="KW-1133">Transmembrane helix</keyword>
<feature type="transmembrane region" description="Helical" evidence="1">
    <location>
        <begin position="145"/>
        <end position="165"/>
    </location>
</feature>
<feature type="transmembrane region" description="Helical" evidence="1">
    <location>
        <begin position="222"/>
        <end position="241"/>
    </location>
</feature>
<dbReference type="InParanoid" id="Q8EVU2"/>
<keyword evidence="1" id="KW-0472">Membrane</keyword>
<dbReference type="Proteomes" id="UP000002522">
    <property type="component" value="Chromosome"/>
</dbReference>